<feature type="domain" description="Myosin motor" evidence="10">
    <location>
        <begin position="63"/>
        <end position="752"/>
    </location>
</feature>
<feature type="region of interest" description="Disordered" evidence="8">
    <location>
        <begin position="951"/>
        <end position="987"/>
    </location>
</feature>
<keyword evidence="1 6" id="KW-0547">Nucleotide-binding</keyword>
<evidence type="ECO:0000259" key="10">
    <source>
        <dbReference type="PROSITE" id="PS51456"/>
    </source>
</evidence>
<dbReference type="InterPro" id="IPR001609">
    <property type="entry name" value="Myosin_head_motor_dom-like"/>
</dbReference>
<proteinExistence type="inferred from homology"/>
<evidence type="ECO:0000256" key="5">
    <source>
        <dbReference type="ARBA" id="ARBA00023203"/>
    </source>
</evidence>
<dbReference type="Gene3D" id="2.30.29.30">
    <property type="entry name" value="Pleckstrin-homology domain (PH domain)/Phosphotyrosine-binding domain (PTB)"/>
    <property type="match status" value="1"/>
</dbReference>
<dbReference type="Pfam" id="PF00063">
    <property type="entry name" value="Myosin_head"/>
    <property type="match status" value="1"/>
</dbReference>
<dbReference type="PANTHER" id="PTHR13140:SF745">
    <property type="entry name" value="UNCONVENTIONAL MYOSIN-VI"/>
    <property type="match status" value="1"/>
</dbReference>
<evidence type="ECO:0000256" key="2">
    <source>
        <dbReference type="ARBA" id="ARBA00022840"/>
    </source>
</evidence>
<evidence type="ECO:0000313" key="12">
    <source>
        <dbReference type="EMBL" id="KJE91979.1"/>
    </source>
</evidence>
<dbReference type="InterPro" id="IPR001849">
    <property type="entry name" value="PH_domain"/>
</dbReference>
<evidence type="ECO:0000259" key="9">
    <source>
        <dbReference type="PROSITE" id="PS50003"/>
    </source>
</evidence>
<dbReference type="GO" id="GO:0030139">
    <property type="term" value="C:endocytic vesicle"/>
    <property type="evidence" value="ECO:0007669"/>
    <property type="project" value="TreeGrafter"/>
</dbReference>
<gene>
    <name evidence="12" type="ORF">CAOG_003022</name>
</gene>
<keyword evidence="7" id="KW-0175">Coiled coil</keyword>
<dbReference type="EMBL" id="KE346363">
    <property type="protein sequence ID" value="KJE91979.1"/>
    <property type="molecule type" value="Genomic_DNA"/>
</dbReference>
<dbReference type="InterPro" id="IPR004009">
    <property type="entry name" value="SH3_Myosin"/>
</dbReference>
<dbReference type="InterPro" id="IPR011993">
    <property type="entry name" value="PH-like_dom_sf"/>
</dbReference>
<dbReference type="InParanoid" id="A0A0D2X257"/>
<feature type="domain" description="PH" evidence="9">
    <location>
        <begin position="1353"/>
        <end position="1450"/>
    </location>
</feature>
<dbReference type="InterPro" id="IPR027417">
    <property type="entry name" value="P-loop_NTPase"/>
</dbReference>
<feature type="domain" description="Myosin N-terminal SH3-like" evidence="11">
    <location>
        <begin position="10"/>
        <end position="59"/>
    </location>
</feature>
<dbReference type="CDD" id="cd01382">
    <property type="entry name" value="MYSc_Myo6"/>
    <property type="match status" value="1"/>
</dbReference>
<dbReference type="Gene3D" id="1.20.120.720">
    <property type="entry name" value="Myosin VI head, motor domain, U50 subdomain"/>
    <property type="match status" value="1"/>
</dbReference>
<dbReference type="GO" id="GO:0005886">
    <property type="term" value="C:plasma membrane"/>
    <property type="evidence" value="ECO:0007669"/>
    <property type="project" value="TreeGrafter"/>
</dbReference>
<dbReference type="Pfam" id="PF00169">
    <property type="entry name" value="PH"/>
    <property type="match status" value="1"/>
</dbReference>
<dbReference type="SMART" id="SM00242">
    <property type="entry name" value="MYSc"/>
    <property type="match status" value="1"/>
</dbReference>
<protein>
    <submittedName>
        <fullName evidence="12">MYO6 protein</fullName>
    </submittedName>
</protein>
<dbReference type="Gene3D" id="1.20.58.530">
    <property type="match status" value="1"/>
</dbReference>
<evidence type="ECO:0000259" key="11">
    <source>
        <dbReference type="PROSITE" id="PS51844"/>
    </source>
</evidence>
<feature type="compositionally biased region" description="Basic and acidic residues" evidence="8">
    <location>
        <begin position="1043"/>
        <end position="1059"/>
    </location>
</feature>
<dbReference type="GO" id="GO:0007015">
    <property type="term" value="P:actin filament organization"/>
    <property type="evidence" value="ECO:0007669"/>
    <property type="project" value="TreeGrafter"/>
</dbReference>
<dbReference type="Gene3D" id="1.20.5.4820">
    <property type="match status" value="1"/>
</dbReference>
<comment type="similarity">
    <text evidence="6">Belongs to the TRAFAC class myosin-kinesin ATPase superfamily. Myosin family.</text>
</comment>
<keyword evidence="3 6" id="KW-0518">Myosin</keyword>
<dbReference type="STRING" id="595528.A0A0D2X257"/>
<dbReference type="GO" id="GO:0016459">
    <property type="term" value="C:myosin complex"/>
    <property type="evidence" value="ECO:0007669"/>
    <property type="project" value="UniProtKB-KW"/>
</dbReference>
<dbReference type="PRINTS" id="PR00193">
    <property type="entry name" value="MYOSINHEAVY"/>
</dbReference>
<dbReference type="GO" id="GO:0000146">
    <property type="term" value="F:microfilament motor activity"/>
    <property type="evidence" value="ECO:0007669"/>
    <property type="project" value="TreeGrafter"/>
</dbReference>
<feature type="compositionally biased region" description="Low complexity" evidence="8">
    <location>
        <begin position="915"/>
        <end position="925"/>
    </location>
</feature>
<accession>A0A0D2X257</accession>
<dbReference type="FunFam" id="1.10.10.820:FF:000001">
    <property type="entry name" value="Myosin heavy chain"/>
    <property type="match status" value="1"/>
</dbReference>
<dbReference type="OrthoDB" id="6108017at2759"/>
<evidence type="ECO:0000256" key="8">
    <source>
        <dbReference type="SAM" id="MobiDB-lite"/>
    </source>
</evidence>
<feature type="region of interest" description="Disordered" evidence="8">
    <location>
        <begin position="907"/>
        <end position="929"/>
    </location>
</feature>
<dbReference type="PANTHER" id="PTHR13140">
    <property type="entry name" value="MYOSIN"/>
    <property type="match status" value="1"/>
</dbReference>
<sequence>MTKAKPTKFAAGDKVWIPDEAECYKLATIKSIQGDAASVFDDAYQAKDVPVAQLAPVNPASMDGVQDNTEMMHLHDPSLLHNLRTRYARGEIYTYTAYILIAVNPYKSLNIYGNDYITRYTGQSIGKLPPHVYAIADRAYRSMKQAKRNQSIVVSGESGAGKTETCKIIMRYMAAVGGSGPIGTIDELETKILEANPILEAFGNAKTLRNNNSSRFGKFTELHFNKTAQVVGAAIETYLLEKSRLIAQAKNERNFHIFYQLLAGLSAAEKTKFKLTNPIEKYPFLGKSGCTTIPNVNDAADFAVVRKALTVLGMGPADQDHIFAVLAGLLHLGSIEFTASKSKNDATEVDKGSADSLTAAAELLGLDRTALADRLVQRVMTAGAGDSYTIPLTVQEAMTARDALAKFIYGSLFDGLVKRINSTLPCENSTQFIGILDISGFEIFDCNSFEQFCINFSNEKIQQYFNQQILRQEQEIYHLEGLRWKKVEFEDNQSIIDLVESRRGGILALLDEECLMPKATDKSFAIKVHTTHLNNAFLAKPKFSRGKKRLSEDEAFVIRHFAGEVVYETANFLDKNNDTLHADLTQLLTAGKKQFVTSLFQKLTERDDDVVLSQGGNGRFKSVGAKFNKQLAHLMTQLNKTTSHFIRCIKPNAVQQAGVYNANEVMVQLRYSGMCAALVLMQAGFPTRCSFDDLYERYAHKMPPSIARLKPATFCEALLVALDLNGGRDFQMGLTKVFFRSGKLAFLDELLNGSGDAIGNIVGKVKKWLARKRFHAAIWAVVSLRRFGKLVEGVRLVRRFRRAARFMTRMVRIWVPLVTTVRRKLYSEATLKQRREEEERRLAEQRAIEAKRQAEEERRKREEEAARKKAEDEARRKLEEQKRKEEEAKAAMELQVRTLTESRSKLEAEVRAEQQQRNQLAAQQASMTAALETTKSDLAREQQERQTLVERLKQTAADKDTSDKTLRSTRDALEAEQRARSAVEGDLRVERESKTALQTRLEAERASHQKEIAAFAAAQQSDKATVMQELQQASAARTALESTLRDTEERKRQLETERSLLEKSLADERASHEKFKADSHAAASSLESDLRAQIARLEAQVAQLSSQLSTETAARTSAESLLAETKRVAESDLQFVNTQKSVVEDDLSATRMRIASLEGELAALSERAEMATIEIGVMAKSIERLEASLASEKATSDTMRADFARERQEQTLAAETARMDSEALVKKVNTDIAVKEAVILKIMSDKKRLDAKRAEETQQAAATISNLKDDLEVKVQTNEALSTELAGLQKTHHDQSEKLALMDKERNQLIDIAIKCQQSQMKLRNIYSKFNNKEFDLAKIIYGDISFNTATRGASKIGELSKQGGDNVKKWATRHFILNENFLFYFGGQTDKEPKGIIRMDQAVIEKRDLTKLGKAHGFAIVIPSGREYFMSGTEQEVDDWVKALESSATV</sequence>
<dbReference type="PROSITE" id="PS50003">
    <property type="entry name" value="PH_DOMAIN"/>
    <property type="match status" value="1"/>
</dbReference>
<dbReference type="SUPFAM" id="SSF50729">
    <property type="entry name" value="PH domain-like"/>
    <property type="match status" value="1"/>
</dbReference>
<dbReference type="FunCoup" id="A0A0D2X257">
    <property type="interactions" value="69"/>
</dbReference>
<dbReference type="PROSITE" id="PS51844">
    <property type="entry name" value="SH3_LIKE"/>
    <property type="match status" value="1"/>
</dbReference>
<evidence type="ECO:0000256" key="7">
    <source>
        <dbReference type="SAM" id="Coils"/>
    </source>
</evidence>
<feature type="region of interest" description="Disordered" evidence="8">
    <location>
        <begin position="1038"/>
        <end position="1059"/>
    </location>
</feature>
<feature type="binding site" evidence="6">
    <location>
        <begin position="156"/>
        <end position="163"/>
    </location>
    <ligand>
        <name>ATP</name>
        <dbReference type="ChEBI" id="CHEBI:30616"/>
    </ligand>
</feature>
<dbReference type="SMART" id="SM00233">
    <property type="entry name" value="PH"/>
    <property type="match status" value="1"/>
</dbReference>
<organism evidence="12 13">
    <name type="scientific">Capsaspora owczarzaki (strain ATCC 30864)</name>
    <dbReference type="NCBI Taxonomy" id="595528"/>
    <lineage>
        <taxon>Eukaryota</taxon>
        <taxon>Filasterea</taxon>
        <taxon>Capsaspora</taxon>
    </lineage>
</organism>
<evidence type="ECO:0000256" key="1">
    <source>
        <dbReference type="ARBA" id="ARBA00022741"/>
    </source>
</evidence>
<dbReference type="Gene3D" id="1.10.10.820">
    <property type="match status" value="1"/>
</dbReference>
<dbReference type="PhylomeDB" id="A0A0D2X257"/>
<dbReference type="Proteomes" id="UP000008743">
    <property type="component" value="Unassembled WGS sequence"/>
</dbReference>
<dbReference type="InterPro" id="IPR036114">
    <property type="entry name" value="MYSc_Myo6"/>
</dbReference>
<keyword evidence="13" id="KW-1185">Reference proteome</keyword>
<evidence type="ECO:0000256" key="3">
    <source>
        <dbReference type="ARBA" id="ARBA00023123"/>
    </source>
</evidence>
<feature type="region of interest" description="Disordered" evidence="8">
    <location>
        <begin position="850"/>
        <end position="889"/>
    </location>
</feature>
<feature type="region of interest" description="Actin-binding" evidence="6">
    <location>
        <begin position="631"/>
        <end position="653"/>
    </location>
</feature>
<evidence type="ECO:0000313" key="13">
    <source>
        <dbReference type="Proteomes" id="UP000008743"/>
    </source>
</evidence>
<name>A0A0D2X257_CAPO3</name>
<dbReference type="PROSITE" id="PS51456">
    <property type="entry name" value="MYOSIN_MOTOR"/>
    <property type="match status" value="1"/>
</dbReference>
<keyword evidence="5 6" id="KW-0009">Actin-binding</keyword>
<evidence type="ECO:0000256" key="4">
    <source>
        <dbReference type="ARBA" id="ARBA00023175"/>
    </source>
</evidence>
<reference evidence="13" key="1">
    <citation type="submission" date="2011-02" db="EMBL/GenBank/DDBJ databases">
        <title>The Genome Sequence of Capsaspora owczarzaki ATCC 30864.</title>
        <authorList>
            <person name="Russ C."/>
            <person name="Cuomo C."/>
            <person name="Burger G."/>
            <person name="Gray M.W."/>
            <person name="Holland P.W.H."/>
            <person name="King N."/>
            <person name="Lang F.B.F."/>
            <person name="Roger A.J."/>
            <person name="Ruiz-Trillo I."/>
            <person name="Young S.K."/>
            <person name="Zeng Q."/>
            <person name="Gargeya S."/>
            <person name="Alvarado L."/>
            <person name="Berlin A."/>
            <person name="Chapman S.B."/>
            <person name="Chen Z."/>
            <person name="Freedman E."/>
            <person name="Gellesch M."/>
            <person name="Goldberg J."/>
            <person name="Griggs A."/>
            <person name="Gujja S."/>
            <person name="Heilman E."/>
            <person name="Heiman D."/>
            <person name="Howarth C."/>
            <person name="Mehta T."/>
            <person name="Neiman D."/>
            <person name="Pearson M."/>
            <person name="Roberts A."/>
            <person name="Saif S."/>
            <person name="Shea T."/>
            <person name="Shenoy N."/>
            <person name="Sisk P."/>
            <person name="Stolte C."/>
            <person name="Sykes S."/>
            <person name="White J."/>
            <person name="Yandava C."/>
            <person name="Haas B."/>
            <person name="Nusbaum C."/>
            <person name="Birren B."/>
        </authorList>
    </citation>
    <scope>NUCLEOTIDE SEQUENCE</scope>
    <source>
        <strain evidence="13">ATCC 30864</strain>
    </source>
</reference>
<keyword evidence="2 6" id="KW-0067">ATP-binding</keyword>
<dbReference type="InterPro" id="IPR036961">
    <property type="entry name" value="Kinesin_motor_dom_sf"/>
</dbReference>
<dbReference type="RefSeq" id="XP_004363861.2">
    <property type="nucleotide sequence ID" value="XM_004363804.2"/>
</dbReference>
<keyword evidence="4 6" id="KW-0505">Motor protein</keyword>
<evidence type="ECO:0000256" key="6">
    <source>
        <dbReference type="PROSITE-ProRule" id="PRU00782"/>
    </source>
</evidence>
<feature type="coiled-coil region" evidence="7">
    <location>
        <begin position="1147"/>
        <end position="1174"/>
    </location>
</feature>
<dbReference type="GO" id="GO:0051015">
    <property type="term" value="F:actin filament binding"/>
    <property type="evidence" value="ECO:0007669"/>
    <property type="project" value="TreeGrafter"/>
</dbReference>
<dbReference type="GO" id="GO:0005524">
    <property type="term" value="F:ATP binding"/>
    <property type="evidence" value="ECO:0007669"/>
    <property type="project" value="UniProtKB-UniRule"/>
</dbReference>
<dbReference type="Gene3D" id="3.40.850.10">
    <property type="entry name" value="Kinesin motor domain"/>
    <property type="match status" value="1"/>
</dbReference>
<dbReference type="SUPFAM" id="SSF52540">
    <property type="entry name" value="P-loop containing nucleoside triphosphate hydrolases"/>
    <property type="match status" value="1"/>
</dbReference>
<dbReference type="GO" id="GO:0030048">
    <property type="term" value="P:actin filament-based movement"/>
    <property type="evidence" value="ECO:0007669"/>
    <property type="project" value="TreeGrafter"/>
</dbReference>